<feature type="non-terminal residue" evidence="1">
    <location>
        <position position="1"/>
    </location>
</feature>
<evidence type="ECO:0000313" key="1">
    <source>
        <dbReference type="EMBL" id="RDX42388.1"/>
    </source>
</evidence>
<evidence type="ECO:0000313" key="2">
    <source>
        <dbReference type="Proteomes" id="UP000256964"/>
    </source>
</evidence>
<dbReference type="Proteomes" id="UP000256964">
    <property type="component" value="Unassembled WGS sequence"/>
</dbReference>
<dbReference type="OrthoDB" id="2802262at2759"/>
<proteinExistence type="predicted"/>
<keyword evidence="2" id="KW-1185">Reference proteome</keyword>
<sequence>DIVPTWDGDASSLARWVIRVNAIAKKSDTIRAQLGTIVPQRLTGRAERWYYSLPEPRREDCERGWDEIRAVIGSFYMNRSWLDKTRKEALALKYRERGHEHEYPSDYFIRKKELLELAYDNSEREINADIMAGAPFSWHTLIPVDSFDSTEELQTALKLREEELLRVEAL</sequence>
<dbReference type="AlphaFoldDB" id="A0A371CQ09"/>
<feature type="non-terminal residue" evidence="1">
    <location>
        <position position="170"/>
    </location>
</feature>
<evidence type="ECO:0008006" key="3">
    <source>
        <dbReference type="Google" id="ProtNLM"/>
    </source>
</evidence>
<protein>
    <recommendedName>
        <fullName evidence="3">Retrotransposon gag domain-containing protein</fullName>
    </recommendedName>
</protein>
<reference evidence="1 2" key="1">
    <citation type="journal article" date="2018" name="Biotechnol. Biofuels">
        <title>Integrative visual omics of the white-rot fungus Polyporus brumalis exposes the biotechnological potential of its oxidative enzymes for delignifying raw plant biomass.</title>
        <authorList>
            <person name="Miyauchi S."/>
            <person name="Rancon A."/>
            <person name="Drula E."/>
            <person name="Hage H."/>
            <person name="Chaduli D."/>
            <person name="Favel A."/>
            <person name="Grisel S."/>
            <person name="Henrissat B."/>
            <person name="Herpoel-Gimbert I."/>
            <person name="Ruiz-Duenas F.J."/>
            <person name="Chevret D."/>
            <person name="Hainaut M."/>
            <person name="Lin J."/>
            <person name="Wang M."/>
            <person name="Pangilinan J."/>
            <person name="Lipzen A."/>
            <person name="Lesage-Meessen L."/>
            <person name="Navarro D."/>
            <person name="Riley R."/>
            <person name="Grigoriev I.V."/>
            <person name="Zhou S."/>
            <person name="Raouche S."/>
            <person name="Rosso M.N."/>
        </authorList>
    </citation>
    <scope>NUCLEOTIDE SEQUENCE [LARGE SCALE GENOMIC DNA]</scope>
    <source>
        <strain evidence="1 2">BRFM 1820</strain>
    </source>
</reference>
<dbReference type="STRING" id="139420.A0A371CQ09"/>
<name>A0A371CQ09_9APHY</name>
<dbReference type="EMBL" id="KZ857485">
    <property type="protein sequence ID" value="RDX42388.1"/>
    <property type="molecule type" value="Genomic_DNA"/>
</dbReference>
<gene>
    <name evidence="1" type="ORF">OH76DRAFT_1304501</name>
</gene>
<organism evidence="1 2">
    <name type="scientific">Lentinus brumalis</name>
    <dbReference type="NCBI Taxonomy" id="2498619"/>
    <lineage>
        <taxon>Eukaryota</taxon>
        <taxon>Fungi</taxon>
        <taxon>Dikarya</taxon>
        <taxon>Basidiomycota</taxon>
        <taxon>Agaricomycotina</taxon>
        <taxon>Agaricomycetes</taxon>
        <taxon>Polyporales</taxon>
        <taxon>Polyporaceae</taxon>
        <taxon>Lentinus</taxon>
    </lineage>
</organism>
<accession>A0A371CQ09</accession>